<keyword evidence="4" id="KW-0436">Ligase</keyword>
<dbReference type="KEGG" id="mmed:Mame_02231"/>
<feature type="domain" description="VWFA" evidence="3">
    <location>
        <begin position="415"/>
        <end position="632"/>
    </location>
</feature>
<dbReference type="GO" id="GO:0009236">
    <property type="term" value="P:cobalamin biosynthetic process"/>
    <property type="evidence" value="ECO:0007669"/>
    <property type="project" value="UniProtKB-UniRule"/>
</dbReference>
<sequence precursor="true">MAGPGDNRKSNPYAPVDLEPLHRAVSGCVRAISGEREAEVVFSRDRPGMSGHQIRLPEFSKRPTPEELAVVRGLGDSMALRMACHNPVTHAHMSPGGTEAQSIFDAVEQARIDSIGAKRMPGMAKNLAAMHAEKYEKANFAAIDRKEDAPVSEAVAMLVREKLTGEKPPASAGKVLDYWRDFIEDKAAVDLDRLESSIDDQDAFARVVRSMLSSMEMADDYAGDDLDNDDEEENLSEEEQPRSERENDEQVEEQAGEDSASADDSDSADEEMDQGELDGAEVADTDLDDEADPDSEVAGETKRPNTAFDDFNEKVDYRVFSTEFDEEITAEELCDQEELQRLRAHLDKQLAHLQGAVGRLANRMQRRLMAKQNRSWDFDLEEGYLDTARLVRMVIDPMQPLSFKMERDTQFRDTVVSLLIDNSGSMRGRPITVAATCGDILARTLERCGVKVEILGFTTKAWKGGQSREKWLEAGKPAAPGRLNDLRHIIYKSADQPWRRSRANLGLMMREGLLKENIDGEALIWAHDRLMARPEQRRILMMISDGAPVDDSTLSVNPGNFLEKHLRAVIEHIETRSPVELLAIGIGHDVTRYYRRAVTIVDADELAGAMTDQLAALFEEQGAEAPTRRRAR</sequence>
<accession>A0A1U9Z1J3</accession>
<dbReference type="Proteomes" id="UP000191135">
    <property type="component" value="Chromosome"/>
</dbReference>
<evidence type="ECO:0000313" key="4">
    <source>
        <dbReference type="EMBL" id="AQZ51566.1"/>
    </source>
</evidence>
<dbReference type="PANTHER" id="PTHR41248">
    <property type="entry name" value="NORD PROTEIN"/>
    <property type="match status" value="1"/>
</dbReference>
<evidence type="ECO:0000313" key="5">
    <source>
        <dbReference type="Proteomes" id="UP000191135"/>
    </source>
</evidence>
<proteinExistence type="predicted"/>
<dbReference type="Pfam" id="PF11775">
    <property type="entry name" value="CobT_C"/>
    <property type="match status" value="1"/>
</dbReference>
<gene>
    <name evidence="4" type="primary">cobT</name>
    <name evidence="4" type="ORF">Mame_02231</name>
</gene>
<dbReference type="InterPro" id="IPR006538">
    <property type="entry name" value="CobT"/>
</dbReference>
<dbReference type="STRING" id="1122214.Mame_02231"/>
<feature type="compositionally biased region" description="Acidic residues" evidence="2">
    <location>
        <begin position="246"/>
        <end position="297"/>
    </location>
</feature>
<dbReference type="InterPro" id="IPR051928">
    <property type="entry name" value="NorD/CobT"/>
</dbReference>
<evidence type="ECO:0000256" key="2">
    <source>
        <dbReference type="SAM" id="MobiDB-lite"/>
    </source>
</evidence>
<dbReference type="PANTHER" id="PTHR41248:SF1">
    <property type="entry name" value="NORD PROTEIN"/>
    <property type="match status" value="1"/>
</dbReference>
<dbReference type="InterPro" id="IPR036465">
    <property type="entry name" value="vWFA_dom_sf"/>
</dbReference>
<feature type="compositionally biased region" description="Acidic residues" evidence="2">
    <location>
        <begin position="220"/>
        <end position="238"/>
    </location>
</feature>
<evidence type="ECO:0000256" key="1">
    <source>
        <dbReference type="NCBIfam" id="TIGR01651"/>
    </source>
</evidence>
<dbReference type="AlphaFoldDB" id="A0A1U9Z1J3"/>
<name>A0A1U9Z1J3_9HYPH</name>
<dbReference type="InterPro" id="IPR002035">
    <property type="entry name" value="VWF_A"/>
</dbReference>
<feature type="region of interest" description="Disordered" evidence="2">
    <location>
        <begin position="220"/>
        <end position="307"/>
    </location>
</feature>
<dbReference type="EMBL" id="CP020330">
    <property type="protein sequence ID" value="AQZ51566.1"/>
    <property type="molecule type" value="Genomic_DNA"/>
</dbReference>
<dbReference type="OrthoDB" id="9764783at2"/>
<dbReference type="CDD" id="cd01454">
    <property type="entry name" value="vWA_norD_type"/>
    <property type="match status" value="1"/>
</dbReference>
<dbReference type="InterPro" id="IPR025861">
    <property type="entry name" value="CobT_VWA_dom"/>
</dbReference>
<organism evidence="4 5">
    <name type="scientific">Martelella mediterranea DSM 17316</name>
    <dbReference type="NCBI Taxonomy" id="1122214"/>
    <lineage>
        <taxon>Bacteria</taxon>
        <taxon>Pseudomonadati</taxon>
        <taxon>Pseudomonadota</taxon>
        <taxon>Alphaproteobacteria</taxon>
        <taxon>Hyphomicrobiales</taxon>
        <taxon>Aurantimonadaceae</taxon>
        <taxon>Martelella</taxon>
    </lineage>
</organism>
<dbReference type="RefSeq" id="WP_018063841.1">
    <property type="nucleotide sequence ID" value="NZ_AQWH01000004.1"/>
</dbReference>
<evidence type="ECO:0000259" key="3">
    <source>
        <dbReference type="PROSITE" id="PS50234"/>
    </source>
</evidence>
<dbReference type="PROSITE" id="PS50234">
    <property type="entry name" value="VWFA"/>
    <property type="match status" value="1"/>
</dbReference>
<keyword evidence="5" id="KW-1185">Reference proteome</keyword>
<dbReference type="eggNOG" id="COG4547">
    <property type="taxonomic scope" value="Bacteria"/>
</dbReference>
<dbReference type="SMART" id="SM00327">
    <property type="entry name" value="VWA"/>
    <property type="match status" value="1"/>
</dbReference>
<dbReference type="GO" id="GO:0051116">
    <property type="term" value="F:cobaltochelatase activity"/>
    <property type="evidence" value="ECO:0007669"/>
    <property type="project" value="UniProtKB-UniRule"/>
</dbReference>
<dbReference type="EC" id="6.6.1.2" evidence="1"/>
<reference evidence="4 5" key="1">
    <citation type="submission" date="2017-03" db="EMBL/GenBank/DDBJ databases">
        <title>Foreign affairs: Plasmid Transfer between Roseobacters and Rhizobia.</title>
        <authorList>
            <person name="Bartling P."/>
            <person name="Bunk B."/>
            <person name="Overmann J."/>
            <person name="Brinkmann H."/>
            <person name="Petersen J."/>
        </authorList>
    </citation>
    <scope>NUCLEOTIDE SEQUENCE [LARGE SCALE GENOMIC DNA]</scope>
    <source>
        <strain evidence="4 5">MACL11</strain>
    </source>
</reference>
<dbReference type="PIRSF" id="PIRSF031715">
    <property type="entry name" value="Cob_chel_CobT"/>
    <property type="match status" value="1"/>
</dbReference>
<dbReference type="NCBIfam" id="TIGR01651">
    <property type="entry name" value="CobT"/>
    <property type="match status" value="1"/>
</dbReference>
<protein>
    <recommendedName>
        <fullName evidence="1">Cobaltochelatase subunit CobT</fullName>
        <ecNumber evidence="1">6.6.1.2</ecNumber>
    </recommendedName>
</protein>
<dbReference type="Pfam" id="PF06213">
    <property type="entry name" value="CobT"/>
    <property type="match status" value="1"/>
</dbReference>
<dbReference type="SUPFAM" id="SSF53300">
    <property type="entry name" value="vWA-like"/>
    <property type="match status" value="1"/>
</dbReference>
<dbReference type="Gene3D" id="3.40.50.410">
    <property type="entry name" value="von Willebrand factor, type A domain"/>
    <property type="match status" value="1"/>
</dbReference>